<proteinExistence type="predicted"/>
<dbReference type="AlphaFoldDB" id="A0A4P6UKR5"/>
<dbReference type="EMBL" id="CP031395">
    <property type="protein sequence ID" value="QBK04725.1"/>
    <property type="molecule type" value="Genomic_DNA"/>
</dbReference>
<comment type="pathway">
    <text evidence="1">Metabolic intermediate biosynthesis; chorismate biosynthesis; chorismate from D-erythrose 4-phosphate and phosphoenolpyruvate: step 4/7.</text>
</comment>
<dbReference type="InterPro" id="IPR046346">
    <property type="entry name" value="Aminoacid_DH-like_N_sf"/>
</dbReference>
<evidence type="ECO:0000256" key="2">
    <source>
        <dbReference type="ARBA" id="ARBA00023002"/>
    </source>
</evidence>
<protein>
    <submittedName>
        <fullName evidence="6">Shikimate dehydrogenase</fullName>
    </submittedName>
</protein>
<dbReference type="InterPro" id="IPR000594">
    <property type="entry name" value="ThiF_NAD_FAD-bd"/>
</dbReference>
<keyword evidence="2" id="KW-0560">Oxidoreductase</keyword>
<evidence type="ECO:0000313" key="6">
    <source>
        <dbReference type="EMBL" id="QBK04725.1"/>
    </source>
</evidence>
<dbReference type="InterPro" id="IPR036291">
    <property type="entry name" value="NAD(P)-bd_dom_sf"/>
</dbReference>
<dbReference type="OrthoDB" id="3609723at2"/>
<dbReference type="Gene3D" id="3.40.50.720">
    <property type="entry name" value="NAD(P)-binding Rossmann-like Domain"/>
    <property type="match status" value="1"/>
</dbReference>
<dbReference type="GO" id="GO:0009423">
    <property type="term" value="P:chorismate biosynthetic process"/>
    <property type="evidence" value="ECO:0007669"/>
    <property type="project" value="TreeGrafter"/>
</dbReference>
<dbReference type="GO" id="GO:0009073">
    <property type="term" value="P:aromatic amino acid family biosynthetic process"/>
    <property type="evidence" value="ECO:0007669"/>
    <property type="project" value="UniProtKB-KW"/>
</dbReference>
<reference evidence="6 7" key="1">
    <citation type="submission" date="2018-07" db="EMBL/GenBank/DDBJ databases">
        <title>Exploring interactions and the metabolic potential of the ultra-small soil bacteria Hylemonella gracilis.</title>
        <authorList>
            <person name="Tyc O."/>
            <person name="Kulkarni P."/>
            <person name="Gawehns F."/>
            <person name="Hundscheid M."/>
            <person name="Zweers H."/>
            <person name="Garbeva P."/>
        </authorList>
    </citation>
    <scope>NUCLEOTIDE SEQUENCE [LARGE SCALE GENOMIC DNA]</scope>
    <source>
        <strain evidence="6 7">NS1</strain>
    </source>
</reference>
<organism evidence="6 7">
    <name type="scientific">Hylemonella gracilis</name>
    <dbReference type="NCBI Taxonomy" id="80880"/>
    <lineage>
        <taxon>Bacteria</taxon>
        <taxon>Pseudomonadati</taxon>
        <taxon>Pseudomonadota</taxon>
        <taxon>Betaproteobacteria</taxon>
        <taxon>Burkholderiales</taxon>
        <taxon>Comamonadaceae</taxon>
        <taxon>Hylemonella</taxon>
    </lineage>
</organism>
<dbReference type="InterPro" id="IPR013708">
    <property type="entry name" value="Shikimate_DH-bd_N"/>
</dbReference>
<dbReference type="GO" id="GO:0005829">
    <property type="term" value="C:cytosol"/>
    <property type="evidence" value="ECO:0007669"/>
    <property type="project" value="TreeGrafter"/>
</dbReference>
<evidence type="ECO:0000256" key="3">
    <source>
        <dbReference type="ARBA" id="ARBA00023141"/>
    </source>
</evidence>
<dbReference type="Pfam" id="PF00899">
    <property type="entry name" value="ThiF"/>
    <property type="match status" value="1"/>
</dbReference>
<keyword evidence="3" id="KW-0028">Amino-acid biosynthesis</keyword>
<gene>
    <name evidence="6" type="ORF">DW355_08010</name>
</gene>
<evidence type="ECO:0000256" key="1">
    <source>
        <dbReference type="ARBA" id="ARBA00004871"/>
    </source>
</evidence>
<dbReference type="RefSeq" id="WP_131279101.1">
    <property type="nucleotide sequence ID" value="NZ_CP031395.1"/>
</dbReference>
<name>A0A4P6UKR5_9BURK</name>
<dbReference type="SUPFAM" id="SSF51735">
    <property type="entry name" value="NAD(P)-binding Rossmann-fold domains"/>
    <property type="match status" value="1"/>
</dbReference>
<dbReference type="Proteomes" id="UP000292939">
    <property type="component" value="Chromosome"/>
</dbReference>
<dbReference type="Gene3D" id="3.40.50.10860">
    <property type="entry name" value="Leucine Dehydrogenase, chain A, domain 1"/>
    <property type="match status" value="1"/>
</dbReference>
<dbReference type="GO" id="GO:0004764">
    <property type="term" value="F:shikimate 3-dehydrogenase (NADP+) activity"/>
    <property type="evidence" value="ECO:0007669"/>
    <property type="project" value="InterPro"/>
</dbReference>
<sequence length="282" mass="29624">MHINGHTEILPLLGYPIQGVKAPSIYNPYFAASGINALLVPMGCPPAEFAALMRSLLALQNLRGVLITMPHKVATVALLDEASIAVQVAGACNAVRRRADGRVIGDLFDGDGFVRAALRLGARLQGNSALVVGCGGVGCAIAAALAGAGVARLALFDPRSEQAEALAQRLLTHFPHLDIVTGNKDPLGHGIVVNATPLGMDPQDPLPLDVDRLVPGTFVGEVVMKTTLTPLLRAARARGCTIQFGADMLYEQIPAYLEFFGLPTTDGDRLRNLADEPAEPVA</sequence>
<dbReference type="Pfam" id="PF08501">
    <property type="entry name" value="Shikimate_dh_N"/>
    <property type="match status" value="1"/>
</dbReference>
<keyword evidence="3" id="KW-0057">Aromatic amino acid biosynthesis</keyword>
<dbReference type="SUPFAM" id="SSF53223">
    <property type="entry name" value="Aminoacid dehydrogenase-like, N-terminal domain"/>
    <property type="match status" value="1"/>
</dbReference>
<feature type="domain" description="THIF-type NAD/FAD binding fold" evidence="4">
    <location>
        <begin position="123"/>
        <end position="158"/>
    </location>
</feature>
<dbReference type="KEGG" id="hgr:DW355_08010"/>
<evidence type="ECO:0000313" key="7">
    <source>
        <dbReference type="Proteomes" id="UP000292939"/>
    </source>
</evidence>
<dbReference type="PANTHER" id="PTHR21089">
    <property type="entry name" value="SHIKIMATE DEHYDROGENASE"/>
    <property type="match status" value="1"/>
</dbReference>
<dbReference type="PANTHER" id="PTHR21089:SF1">
    <property type="entry name" value="BIFUNCTIONAL 3-DEHYDROQUINATE DEHYDRATASE_SHIKIMATE DEHYDROGENASE, CHLOROPLASTIC"/>
    <property type="match status" value="1"/>
</dbReference>
<feature type="domain" description="Shikimate dehydrogenase substrate binding N-terminal" evidence="5">
    <location>
        <begin position="12"/>
        <end position="95"/>
    </location>
</feature>
<dbReference type="GO" id="GO:0019632">
    <property type="term" value="P:shikimate metabolic process"/>
    <property type="evidence" value="ECO:0007669"/>
    <property type="project" value="TreeGrafter"/>
</dbReference>
<dbReference type="GO" id="GO:0050661">
    <property type="term" value="F:NADP binding"/>
    <property type="evidence" value="ECO:0007669"/>
    <property type="project" value="TreeGrafter"/>
</dbReference>
<dbReference type="CDD" id="cd01065">
    <property type="entry name" value="NAD_bind_Shikimate_DH"/>
    <property type="match status" value="1"/>
</dbReference>
<evidence type="ECO:0000259" key="4">
    <source>
        <dbReference type="Pfam" id="PF00899"/>
    </source>
</evidence>
<dbReference type="InterPro" id="IPR022893">
    <property type="entry name" value="Shikimate_DH_fam"/>
</dbReference>
<evidence type="ECO:0000259" key="5">
    <source>
        <dbReference type="Pfam" id="PF08501"/>
    </source>
</evidence>
<accession>A0A4P6UKR5</accession>